<dbReference type="Pfam" id="PF09739">
    <property type="entry name" value="MCM_bind"/>
    <property type="match status" value="2"/>
</dbReference>
<dbReference type="PANTHER" id="PTHR13489">
    <property type="entry name" value="MINI-CHROMOSOME MAINTENANCE COMPLEX-BINDING PROTEIN"/>
    <property type="match status" value="1"/>
</dbReference>
<protein>
    <submittedName>
        <fullName evidence="3">Uncharacterized protein</fullName>
    </submittedName>
</protein>
<dbReference type="AlphaFoldDB" id="A0A8T2WKU7"/>
<keyword evidence="2" id="KW-0539">Nucleus</keyword>
<dbReference type="GO" id="GO:0005634">
    <property type="term" value="C:nucleus"/>
    <property type="evidence" value="ECO:0007669"/>
    <property type="project" value="UniProtKB-SubCell"/>
</dbReference>
<feature type="non-terminal residue" evidence="3">
    <location>
        <position position="1"/>
    </location>
</feature>
<dbReference type="PANTHER" id="PTHR13489:SF0">
    <property type="entry name" value="MINI-CHROMOSOME MAINTENANCE COMPLEX-BINDING PROTEIN"/>
    <property type="match status" value="1"/>
</dbReference>
<name>A0A8T2WKU7_POPDE</name>
<gene>
    <name evidence="3" type="ORF">H0E87_030754</name>
</gene>
<dbReference type="GO" id="GO:0003682">
    <property type="term" value="F:chromatin binding"/>
    <property type="evidence" value="ECO:0007669"/>
    <property type="project" value="TreeGrafter"/>
</dbReference>
<organism evidence="3 4">
    <name type="scientific">Populus deltoides</name>
    <name type="common">Eastern poplar</name>
    <name type="synonym">Eastern cottonwood</name>
    <dbReference type="NCBI Taxonomy" id="3696"/>
    <lineage>
        <taxon>Eukaryota</taxon>
        <taxon>Viridiplantae</taxon>
        <taxon>Streptophyta</taxon>
        <taxon>Embryophyta</taxon>
        <taxon>Tracheophyta</taxon>
        <taxon>Spermatophyta</taxon>
        <taxon>Magnoliopsida</taxon>
        <taxon>eudicotyledons</taxon>
        <taxon>Gunneridae</taxon>
        <taxon>Pentapetalae</taxon>
        <taxon>rosids</taxon>
        <taxon>fabids</taxon>
        <taxon>Malpighiales</taxon>
        <taxon>Salicaceae</taxon>
        <taxon>Saliceae</taxon>
        <taxon>Populus</taxon>
    </lineage>
</organism>
<evidence type="ECO:0000256" key="2">
    <source>
        <dbReference type="ARBA" id="ARBA00023242"/>
    </source>
</evidence>
<accession>A0A8T2WKU7</accession>
<evidence type="ECO:0000256" key="1">
    <source>
        <dbReference type="ARBA" id="ARBA00004123"/>
    </source>
</evidence>
<dbReference type="Proteomes" id="UP000807159">
    <property type="component" value="Chromosome 19"/>
</dbReference>
<proteinExistence type="predicted"/>
<keyword evidence="4" id="KW-1185">Reference proteome</keyword>
<evidence type="ECO:0000313" key="4">
    <source>
        <dbReference type="Proteomes" id="UP000807159"/>
    </source>
</evidence>
<dbReference type="InterPro" id="IPR019140">
    <property type="entry name" value="MCM_complex-bd"/>
</dbReference>
<dbReference type="EMBL" id="JACEGQ020000019">
    <property type="protein sequence ID" value="KAH8480591.1"/>
    <property type="molecule type" value="Genomic_DNA"/>
</dbReference>
<reference evidence="3" key="1">
    <citation type="journal article" date="2021" name="J. Hered.">
        <title>Genome Assembly of Salicaceae Populus deltoides (Eastern Cottonwood) I-69 Based on Nanopore Sequencing and Hi-C Technologies.</title>
        <authorList>
            <person name="Bai S."/>
            <person name="Wu H."/>
            <person name="Zhang J."/>
            <person name="Pan Z."/>
            <person name="Zhao W."/>
            <person name="Li Z."/>
            <person name="Tong C."/>
        </authorList>
    </citation>
    <scope>NUCLEOTIDE SEQUENCE</scope>
    <source>
        <tissue evidence="3">Leaf</tissue>
    </source>
</reference>
<evidence type="ECO:0000313" key="3">
    <source>
        <dbReference type="EMBL" id="KAH8480591.1"/>
    </source>
</evidence>
<comment type="subcellular location">
    <subcellularLocation>
        <location evidence="1">Nucleus</location>
    </subcellularLocation>
</comment>
<dbReference type="GO" id="GO:0006261">
    <property type="term" value="P:DNA-templated DNA replication"/>
    <property type="evidence" value="ECO:0007669"/>
    <property type="project" value="TreeGrafter"/>
</dbReference>
<comment type="caution">
    <text evidence="3">The sequence shown here is derived from an EMBL/GenBank/DDBJ whole genome shotgun (WGS) entry which is preliminary data.</text>
</comment>
<sequence length="178" mass="19331">VSGDESEDSPSAKRMAREALLRHLTSILGNDEVAAHFMLLHLLSRVHARADNVAVGKLSLNLTCISKEIASVGTKLKLIPGVLQLAEGSHLMFDETCLETGTLNSAGVENARLLKALTELQKKMEMMADVQMLISSEGKSNILPADIIMSFQPSSGGFSDVVPAEILEAWRWYLATVR</sequence>